<dbReference type="PANTHER" id="PTHR34512">
    <property type="entry name" value="CELL SURFACE PROTEIN"/>
    <property type="match status" value="1"/>
</dbReference>
<dbReference type="GO" id="GO:0009055">
    <property type="term" value="F:electron transfer activity"/>
    <property type="evidence" value="ECO:0007669"/>
    <property type="project" value="InterPro"/>
</dbReference>
<dbReference type="Gene3D" id="2.40.128.630">
    <property type="match status" value="1"/>
</dbReference>
<gene>
    <name evidence="7" type="ORF">SAMN00768000_2043</name>
</gene>
<evidence type="ECO:0000256" key="5">
    <source>
        <dbReference type="SAM" id="Phobius"/>
    </source>
</evidence>
<dbReference type="PANTHER" id="PTHR34512:SF30">
    <property type="entry name" value="OUTER MEMBRANE PROTEIN ASSEMBLY FACTOR BAMB"/>
    <property type="match status" value="1"/>
</dbReference>
<proteinExistence type="predicted"/>
<keyword evidence="1 4" id="KW-0349">Heme</keyword>
<feature type="transmembrane region" description="Helical" evidence="5">
    <location>
        <begin position="6"/>
        <end position="25"/>
    </location>
</feature>
<evidence type="ECO:0000256" key="1">
    <source>
        <dbReference type="ARBA" id="ARBA00022617"/>
    </source>
</evidence>
<dbReference type="InterPro" id="IPR015943">
    <property type="entry name" value="WD40/YVTN_repeat-like_dom_sf"/>
</dbReference>
<dbReference type="InterPro" id="IPR009056">
    <property type="entry name" value="Cyt_c-like_dom"/>
</dbReference>
<dbReference type="GO" id="GO:0046872">
    <property type="term" value="F:metal ion binding"/>
    <property type="evidence" value="ECO:0007669"/>
    <property type="project" value="UniProtKB-KW"/>
</dbReference>
<dbReference type="Pfam" id="PF13360">
    <property type="entry name" value="PQQ_2"/>
    <property type="match status" value="2"/>
</dbReference>
<evidence type="ECO:0000313" key="8">
    <source>
        <dbReference type="Proteomes" id="UP000192660"/>
    </source>
</evidence>
<name>A0A1W1WG26_SULTA</name>
<protein>
    <submittedName>
        <fullName evidence="7">Outer membrane protein assembly factor BamB, contains PQQ-like beta-propeller repeat</fullName>
    </submittedName>
</protein>
<dbReference type="InterPro" id="IPR011047">
    <property type="entry name" value="Quinoprotein_ADH-like_sf"/>
</dbReference>
<keyword evidence="5" id="KW-0812">Transmembrane</keyword>
<dbReference type="Gene3D" id="2.130.10.10">
    <property type="entry name" value="YVTN repeat-like/Quinoprotein amine dehydrogenase"/>
    <property type="match status" value="1"/>
</dbReference>
<evidence type="ECO:0000256" key="2">
    <source>
        <dbReference type="ARBA" id="ARBA00022723"/>
    </source>
</evidence>
<evidence type="ECO:0000256" key="4">
    <source>
        <dbReference type="PROSITE-ProRule" id="PRU00433"/>
    </source>
</evidence>
<dbReference type="SUPFAM" id="SSF50998">
    <property type="entry name" value="Quinoprotein alcohol dehydrogenase-like"/>
    <property type="match status" value="1"/>
</dbReference>
<dbReference type="SMART" id="SM00564">
    <property type="entry name" value="PQQ"/>
    <property type="match status" value="8"/>
</dbReference>
<dbReference type="InterPro" id="IPR018391">
    <property type="entry name" value="PQQ_b-propeller_rpt"/>
</dbReference>
<dbReference type="Proteomes" id="UP000192660">
    <property type="component" value="Unassembled WGS sequence"/>
</dbReference>
<keyword evidence="8" id="KW-1185">Reference proteome</keyword>
<accession>A0A1W1WG26</accession>
<organism evidence="7 8">
    <name type="scientific">Sulfobacillus thermosulfidooxidans (strain DSM 9293 / VKM B-1269 / AT-1)</name>
    <dbReference type="NCBI Taxonomy" id="929705"/>
    <lineage>
        <taxon>Bacteria</taxon>
        <taxon>Bacillati</taxon>
        <taxon>Bacillota</taxon>
        <taxon>Clostridia</taxon>
        <taxon>Eubacteriales</taxon>
        <taxon>Clostridiales Family XVII. Incertae Sedis</taxon>
        <taxon>Sulfobacillus</taxon>
    </lineage>
</organism>
<dbReference type="SUPFAM" id="SSF46626">
    <property type="entry name" value="Cytochrome c"/>
    <property type="match status" value="1"/>
</dbReference>
<dbReference type="STRING" id="28034.BFX07_14845"/>
<dbReference type="PROSITE" id="PS51007">
    <property type="entry name" value="CYTC"/>
    <property type="match status" value="1"/>
</dbReference>
<keyword evidence="5" id="KW-0472">Membrane</keyword>
<keyword evidence="3 4" id="KW-0408">Iron</keyword>
<sequence>MSQRGYWGIGIIAIIIASGVGYAIAKAQDVPPKPTTNIGPQSFTKYAMNSRNNAVYETANVKNWTANWTFTAKEPLQQASIANGIVYISGDGGNLAYRHNDLIYAVDAQTGQKLWTTQLNNMSMTTPVVAHGMVFVGSGTQGFNPKEQALVNHLHTRHIIRGTGPNAIYALNSLTGQVIWKYNTPGENMPTFVYHQGTLYVANGNGKVYAFNAKSGTLLWTVNIGSYVSMSSPVLDGHFLYISGAHPYALYAVNIQTHRIQWKTPVPAVFAGSDDCSLALWHHRLFLEGTAGTWHHPRSVLFAFDSQDGRLLWKRRLGGGLLPTNIEVSAPVMDHGTVFIGSPITHKEYAFNARTGHLDWSFKAAAPIAESPAIFDHHLFVGDTMGMFYVLNSTTGKEIAARYLAGAFAADYPLIVGKTLYQPNQNGQMLAIPLTTLMDSNKNAFVSLAVPSGALGADILQGEKIFMSPALSSRGLTCNSCHVDQGTTTTYARGHIIPTLIGAASAFPLVRNGHVRTLDGQINHCIAAMGGNRLSSSSRTMKYLNLYLHWLSSGFSDHLTPSAAHQTITGGCN</sequence>
<dbReference type="InterPro" id="IPR036909">
    <property type="entry name" value="Cyt_c-like_dom_sf"/>
</dbReference>
<keyword evidence="5" id="KW-1133">Transmembrane helix</keyword>
<feature type="domain" description="Cytochrome c" evidence="6">
    <location>
        <begin position="457"/>
        <end position="573"/>
    </location>
</feature>
<keyword evidence="2 4" id="KW-0479">Metal-binding</keyword>
<dbReference type="RefSeq" id="WP_084661492.1">
    <property type="nucleotide sequence ID" value="NZ_FWWY01000001.1"/>
</dbReference>
<evidence type="ECO:0000256" key="3">
    <source>
        <dbReference type="ARBA" id="ARBA00023004"/>
    </source>
</evidence>
<evidence type="ECO:0000313" key="7">
    <source>
        <dbReference type="EMBL" id="SMC05129.1"/>
    </source>
</evidence>
<dbReference type="OrthoDB" id="2078365at2"/>
<dbReference type="GO" id="GO:0020037">
    <property type="term" value="F:heme binding"/>
    <property type="evidence" value="ECO:0007669"/>
    <property type="project" value="InterPro"/>
</dbReference>
<dbReference type="EMBL" id="FWWY01000001">
    <property type="protein sequence ID" value="SMC05129.1"/>
    <property type="molecule type" value="Genomic_DNA"/>
</dbReference>
<dbReference type="Gene3D" id="1.10.760.10">
    <property type="entry name" value="Cytochrome c-like domain"/>
    <property type="match status" value="1"/>
</dbReference>
<reference evidence="8" key="1">
    <citation type="submission" date="2017-04" db="EMBL/GenBank/DDBJ databases">
        <authorList>
            <person name="Varghese N."/>
            <person name="Submissions S."/>
        </authorList>
    </citation>
    <scope>NUCLEOTIDE SEQUENCE [LARGE SCALE GENOMIC DNA]</scope>
    <source>
        <strain evidence="8">DSM 9293</strain>
    </source>
</reference>
<evidence type="ECO:0000259" key="6">
    <source>
        <dbReference type="PROSITE" id="PS51007"/>
    </source>
</evidence>
<dbReference type="AlphaFoldDB" id="A0A1W1WG26"/>
<dbReference type="InterPro" id="IPR002372">
    <property type="entry name" value="PQQ_rpt_dom"/>
</dbReference>